<name>A0ABU1EBY9_9FLAO</name>
<keyword evidence="2" id="KW-1185">Reference proteome</keyword>
<protein>
    <recommendedName>
        <fullName evidence="3">PKD domain-containing protein</fullName>
    </recommendedName>
</protein>
<sequence>CTNSNNTIINTSNGGSDTTYEWTLKEGNTYQNILTSTNKDFVFTLPNLPAYYYQVTLKATNSSGTNSKTSAWMYKNQCSVKSSPLADFAAPNTLCTNSNNTIINTSNGGSDTTYEWTLKEGNTYQNILTSTNKDFVFTLPNLPAYYYQ</sequence>
<reference evidence="1 2" key="1">
    <citation type="submission" date="2023-08" db="EMBL/GenBank/DDBJ databases">
        <authorList>
            <person name="Maltman C."/>
        </authorList>
    </citation>
    <scope>NUCLEOTIDE SEQUENCE [LARGE SCALE GENOMIC DNA]</scope>
    <source>
        <strain evidence="1 2">ES2</strain>
    </source>
</reference>
<dbReference type="Proteomes" id="UP001260959">
    <property type="component" value="Unassembled WGS sequence"/>
</dbReference>
<proteinExistence type="predicted"/>
<evidence type="ECO:0000313" key="1">
    <source>
        <dbReference type="EMBL" id="MDR4955251.1"/>
    </source>
</evidence>
<evidence type="ECO:0000313" key="2">
    <source>
        <dbReference type="Proteomes" id="UP001260959"/>
    </source>
</evidence>
<accession>A0ABU1EBY9</accession>
<dbReference type="RefSeq" id="WP_309523482.1">
    <property type="nucleotide sequence ID" value="NZ_JAVIXS010000024.1"/>
</dbReference>
<feature type="non-terminal residue" evidence="1">
    <location>
        <position position="148"/>
    </location>
</feature>
<evidence type="ECO:0008006" key="3">
    <source>
        <dbReference type="Google" id="ProtNLM"/>
    </source>
</evidence>
<feature type="non-terminal residue" evidence="1">
    <location>
        <position position="1"/>
    </location>
</feature>
<gene>
    <name evidence="1" type="ORF">REB14_23975</name>
</gene>
<organism evidence="1 2">
    <name type="scientific">Chryseobacterium metallicongregator</name>
    <dbReference type="NCBI Taxonomy" id="3073042"/>
    <lineage>
        <taxon>Bacteria</taxon>
        <taxon>Pseudomonadati</taxon>
        <taxon>Bacteroidota</taxon>
        <taxon>Flavobacteriia</taxon>
        <taxon>Flavobacteriales</taxon>
        <taxon>Weeksellaceae</taxon>
        <taxon>Chryseobacterium group</taxon>
        <taxon>Chryseobacterium</taxon>
    </lineage>
</organism>
<dbReference type="EMBL" id="JAVIXS010000024">
    <property type="protein sequence ID" value="MDR4955251.1"/>
    <property type="molecule type" value="Genomic_DNA"/>
</dbReference>
<dbReference type="SUPFAM" id="SSF49299">
    <property type="entry name" value="PKD domain"/>
    <property type="match status" value="2"/>
</dbReference>
<comment type="caution">
    <text evidence="1">The sequence shown here is derived from an EMBL/GenBank/DDBJ whole genome shotgun (WGS) entry which is preliminary data.</text>
</comment>
<dbReference type="InterPro" id="IPR035986">
    <property type="entry name" value="PKD_dom_sf"/>
</dbReference>